<organism evidence="1 2">
    <name type="scientific">Enterococcus durans ATCC 6056</name>
    <dbReference type="NCBI Taxonomy" id="1140001"/>
    <lineage>
        <taxon>Bacteria</taxon>
        <taxon>Bacillati</taxon>
        <taxon>Bacillota</taxon>
        <taxon>Bacilli</taxon>
        <taxon>Lactobacillales</taxon>
        <taxon>Enterococcaceae</taxon>
        <taxon>Enterococcus</taxon>
    </lineage>
</organism>
<evidence type="ECO:0000313" key="1">
    <source>
        <dbReference type="EMBL" id="EOT33602.1"/>
    </source>
</evidence>
<evidence type="ECO:0000313" key="2">
    <source>
        <dbReference type="Proteomes" id="UP000014210"/>
    </source>
</evidence>
<dbReference type="EMBL" id="AHYU01000030">
    <property type="protein sequence ID" value="EOT33602.1"/>
    <property type="molecule type" value="Genomic_DNA"/>
</dbReference>
<comment type="caution">
    <text evidence="1">The sequence shown here is derived from an EMBL/GenBank/DDBJ whole genome shotgun (WGS) entry which is preliminary data.</text>
</comment>
<accession>A0ABN0KNZ2</accession>
<name>A0ABN0KNZ2_9ENTE</name>
<gene>
    <name evidence="1" type="ORF">OMS_01647</name>
</gene>
<keyword evidence="2" id="KW-1185">Reference proteome</keyword>
<sequence>MYGLDTNTQLKIKIVRLLDETNLPLTSLEIQKN</sequence>
<proteinExistence type="predicted"/>
<dbReference type="Proteomes" id="UP000014210">
    <property type="component" value="Unassembled WGS sequence"/>
</dbReference>
<reference evidence="1 2" key="1">
    <citation type="submission" date="2013-03" db="EMBL/GenBank/DDBJ databases">
        <title>The Genome Sequence of Enterococcus durans ATCC_6056 (Illumina only assembly).</title>
        <authorList>
            <consortium name="The Broad Institute Genomics Platform"/>
            <consortium name="The Broad Institute Genome Sequencing Center for Infectious Disease"/>
            <person name="Earl A."/>
            <person name="Russ C."/>
            <person name="Gilmore M."/>
            <person name="Surin D."/>
            <person name="Walker B."/>
            <person name="Young S."/>
            <person name="Zeng Q."/>
            <person name="Gargeya S."/>
            <person name="Fitzgerald M."/>
            <person name="Haas B."/>
            <person name="Abouelleil A."/>
            <person name="Allen A.W."/>
            <person name="Alvarado L."/>
            <person name="Arachchi H.M."/>
            <person name="Berlin A.M."/>
            <person name="Chapman S.B."/>
            <person name="Gainer-Dewar J."/>
            <person name="Goldberg J."/>
            <person name="Griggs A."/>
            <person name="Gujja S."/>
            <person name="Hansen M."/>
            <person name="Howarth C."/>
            <person name="Imamovic A."/>
            <person name="Ireland A."/>
            <person name="Larimer J."/>
            <person name="McCowan C."/>
            <person name="Murphy C."/>
            <person name="Pearson M."/>
            <person name="Poon T.W."/>
            <person name="Priest M."/>
            <person name="Roberts A."/>
            <person name="Saif S."/>
            <person name="Shea T."/>
            <person name="Sisk P."/>
            <person name="Sykes S."/>
            <person name="Wortman J."/>
            <person name="Nusbaum C."/>
            <person name="Birren B."/>
        </authorList>
    </citation>
    <scope>NUCLEOTIDE SEQUENCE [LARGE SCALE GENOMIC DNA]</scope>
    <source>
        <strain evidence="1 2">ATCC 6056</strain>
    </source>
</reference>
<protein>
    <submittedName>
        <fullName evidence="1">Uncharacterized protein</fullName>
    </submittedName>
</protein>